<dbReference type="EMBL" id="HBGW01059044">
    <property type="protein sequence ID" value="CAD9599868.1"/>
    <property type="molecule type" value="Transcribed_RNA"/>
</dbReference>
<evidence type="ECO:0000256" key="7">
    <source>
        <dbReference type="SAM" id="SignalP"/>
    </source>
</evidence>
<dbReference type="GO" id="GO:0016020">
    <property type="term" value="C:membrane"/>
    <property type="evidence" value="ECO:0007669"/>
    <property type="project" value="UniProtKB-SubCell"/>
</dbReference>
<feature type="transmembrane region" description="Helical" evidence="6">
    <location>
        <begin position="196"/>
        <end position="216"/>
    </location>
</feature>
<dbReference type="InterPro" id="IPR009637">
    <property type="entry name" value="GPR107/GPR108-like"/>
</dbReference>
<dbReference type="GO" id="GO:0005794">
    <property type="term" value="C:Golgi apparatus"/>
    <property type="evidence" value="ECO:0007669"/>
    <property type="project" value="TreeGrafter"/>
</dbReference>
<keyword evidence="3 7" id="KW-0732">Signal</keyword>
<dbReference type="Pfam" id="PF06814">
    <property type="entry name" value="GOST_TM"/>
    <property type="match status" value="1"/>
</dbReference>
<feature type="transmembrane region" description="Helical" evidence="6">
    <location>
        <begin position="373"/>
        <end position="397"/>
    </location>
</feature>
<proteinExistence type="predicted"/>
<feature type="transmembrane region" description="Helical" evidence="6">
    <location>
        <begin position="228"/>
        <end position="247"/>
    </location>
</feature>
<keyword evidence="2 6" id="KW-0812">Transmembrane</keyword>
<feature type="transmembrane region" description="Helical" evidence="6">
    <location>
        <begin position="259"/>
        <end position="281"/>
    </location>
</feature>
<evidence type="ECO:0000256" key="6">
    <source>
        <dbReference type="SAM" id="Phobius"/>
    </source>
</evidence>
<dbReference type="PANTHER" id="PTHR21229:SF1">
    <property type="entry name" value="GH17801P"/>
    <property type="match status" value="1"/>
</dbReference>
<organism evidence="9">
    <name type="scientific">Zooxanthella nutricula</name>
    <dbReference type="NCBI Taxonomy" id="1333877"/>
    <lineage>
        <taxon>Eukaryota</taxon>
        <taxon>Sar</taxon>
        <taxon>Alveolata</taxon>
        <taxon>Dinophyceae</taxon>
        <taxon>Peridiniales</taxon>
        <taxon>Peridiniales incertae sedis</taxon>
        <taxon>Zooxanthella</taxon>
    </lineage>
</organism>
<name>A0A7S2PHF2_9DINO</name>
<evidence type="ECO:0000256" key="5">
    <source>
        <dbReference type="ARBA" id="ARBA00023136"/>
    </source>
</evidence>
<sequence>MGAESRRRPRAARRPALWWALTGLVGRAAAETFVFDEVPVPPGKTLQTQFLFYVYSHEDSPAARSGPPVVKFDLGLQKIREEGEGHSIEGYQGLEALVLPRKDLWALVDPSKFCGHADTQGKFVFHEDARPAGVVRHEISSSHLVEEAEMTGRSGVYVLVLTNCGADLTNVKVSGSVSVQNPHGFLPAIDYPKKTLFGTLAVLYSVSTLTWLYVALRWWSELYYVQKGIALINITGAIECVLWWLFYYQWNESSEFNSLLFLLAGLSTLWKVMAAFRAVLISSISAEPFTVDDEDSDDSLKVHVALVLYMVCSFNEMTVSAFRHSRALQLDFVLMNAAPPIAVASALFLWSHVSLARAITLMKERRHDADVKLFIRSQAILVLATLGGLIVVLLHVFDPTAGDDFDQWSSHWFFSDGAFQLIFFASLCAAMFTWLPSQSQGHEYSQVSQAGGDLIGAPSEMVWDSEVDVVDDEVGCGKKVAVKPMRAAE</sequence>
<evidence type="ECO:0000256" key="3">
    <source>
        <dbReference type="ARBA" id="ARBA00022729"/>
    </source>
</evidence>
<feature type="chain" id="PRO_5030973878" description="GOST seven transmembrane domain-containing protein" evidence="7">
    <location>
        <begin position="31"/>
        <end position="489"/>
    </location>
</feature>
<feature type="signal peptide" evidence="7">
    <location>
        <begin position="1"/>
        <end position="30"/>
    </location>
</feature>
<dbReference type="InterPro" id="IPR053937">
    <property type="entry name" value="GOST_TM"/>
</dbReference>
<gene>
    <name evidence="9" type="ORF">BRAN1462_LOCUS37571</name>
</gene>
<accession>A0A7S2PHF2</accession>
<keyword evidence="4 6" id="KW-1133">Transmembrane helix</keyword>
<reference evidence="9" key="1">
    <citation type="submission" date="2021-01" db="EMBL/GenBank/DDBJ databases">
        <authorList>
            <person name="Corre E."/>
            <person name="Pelletier E."/>
            <person name="Niang G."/>
            <person name="Scheremetjew M."/>
            <person name="Finn R."/>
            <person name="Kale V."/>
            <person name="Holt S."/>
            <person name="Cochrane G."/>
            <person name="Meng A."/>
            <person name="Brown T."/>
            <person name="Cohen L."/>
        </authorList>
    </citation>
    <scope>NUCLEOTIDE SEQUENCE</scope>
    <source>
        <strain evidence="9">RCC3387</strain>
    </source>
</reference>
<evidence type="ECO:0000256" key="2">
    <source>
        <dbReference type="ARBA" id="ARBA00022692"/>
    </source>
</evidence>
<evidence type="ECO:0000259" key="8">
    <source>
        <dbReference type="Pfam" id="PF06814"/>
    </source>
</evidence>
<dbReference type="PANTHER" id="PTHR21229">
    <property type="entry name" value="LUNG SEVEN TRANSMEMBRANE RECEPTOR"/>
    <property type="match status" value="1"/>
</dbReference>
<evidence type="ECO:0000256" key="4">
    <source>
        <dbReference type="ARBA" id="ARBA00022989"/>
    </source>
</evidence>
<evidence type="ECO:0000313" key="9">
    <source>
        <dbReference type="EMBL" id="CAD9599868.1"/>
    </source>
</evidence>
<feature type="transmembrane region" description="Helical" evidence="6">
    <location>
        <begin position="342"/>
        <end position="361"/>
    </location>
</feature>
<protein>
    <recommendedName>
        <fullName evidence="8">GOST seven transmembrane domain-containing protein</fullName>
    </recommendedName>
</protein>
<keyword evidence="5 6" id="KW-0472">Membrane</keyword>
<dbReference type="AlphaFoldDB" id="A0A7S2PHF2"/>
<comment type="subcellular location">
    <subcellularLocation>
        <location evidence="1">Membrane</location>
        <topology evidence="1">Multi-pass membrane protein</topology>
    </subcellularLocation>
</comment>
<evidence type="ECO:0000256" key="1">
    <source>
        <dbReference type="ARBA" id="ARBA00004141"/>
    </source>
</evidence>
<feature type="domain" description="GOST seven transmembrane" evidence="8">
    <location>
        <begin position="192"/>
        <end position="439"/>
    </location>
</feature>
<feature type="transmembrane region" description="Helical" evidence="6">
    <location>
        <begin position="417"/>
        <end position="435"/>
    </location>
</feature>